<dbReference type="AlphaFoldDB" id="A0A7J8QWS9"/>
<keyword evidence="2" id="KW-1185">Reference proteome</keyword>
<dbReference type="EMBL" id="JABFAC010000001">
    <property type="protein sequence ID" value="MBA0605753.1"/>
    <property type="molecule type" value="Genomic_DNA"/>
</dbReference>
<sequence>MRLKRALSSSETTTMPKGHFVIYVGEAKKKRFFCLALFPEASFIPKFTESG</sequence>
<proteinExistence type="predicted"/>
<evidence type="ECO:0000313" key="2">
    <source>
        <dbReference type="Proteomes" id="UP000593561"/>
    </source>
</evidence>
<name>A0A7J8QWS9_GOSDV</name>
<dbReference type="Proteomes" id="UP000593561">
    <property type="component" value="Unassembled WGS sequence"/>
</dbReference>
<gene>
    <name evidence="1" type="ORF">Godav_018293</name>
</gene>
<reference evidence="1 2" key="1">
    <citation type="journal article" date="2019" name="Genome Biol. Evol.">
        <title>Insights into the evolution of the New World diploid cottons (Gossypium, subgenus Houzingenia) based on genome sequencing.</title>
        <authorList>
            <person name="Grover C.E."/>
            <person name="Arick M.A. 2nd"/>
            <person name="Thrash A."/>
            <person name="Conover J.L."/>
            <person name="Sanders W.S."/>
            <person name="Peterson D.G."/>
            <person name="Frelichowski J.E."/>
            <person name="Scheffler J.A."/>
            <person name="Scheffler B.E."/>
            <person name="Wendel J.F."/>
        </authorList>
    </citation>
    <scope>NUCLEOTIDE SEQUENCE [LARGE SCALE GENOMIC DNA]</scope>
    <source>
        <strain evidence="1">27</strain>
        <tissue evidence="1">Leaf</tissue>
    </source>
</reference>
<organism evidence="1 2">
    <name type="scientific">Gossypium davidsonii</name>
    <name type="common">Davidson's cotton</name>
    <name type="synonym">Gossypium klotzschianum subsp. davidsonii</name>
    <dbReference type="NCBI Taxonomy" id="34287"/>
    <lineage>
        <taxon>Eukaryota</taxon>
        <taxon>Viridiplantae</taxon>
        <taxon>Streptophyta</taxon>
        <taxon>Embryophyta</taxon>
        <taxon>Tracheophyta</taxon>
        <taxon>Spermatophyta</taxon>
        <taxon>Magnoliopsida</taxon>
        <taxon>eudicotyledons</taxon>
        <taxon>Gunneridae</taxon>
        <taxon>Pentapetalae</taxon>
        <taxon>rosids</taxon>
        <taxon>malvids</taxon>
        <taxon>Malvales</taxon>
        <taxon>Malvaceae</taxon>
        <taxon>Malvoideae</taxon>
        <taxon>Gossypium</taxon>
    </lineage>
</organism>
<accession>A0A7J8QWS9</accession>
<comment type="caution">
    <text evidence="1">The sequence shown here is derived from an EMBL/GenBank/DDBJ whole genome shotgun (WGS) entry which is preliminary data.</text>
</comment>
<protein>
    <submittedName>
        <fullName evidence="1">Uncharacterized protein</fullName>
    </submittedName>
</protein>
<evidence type="ECO:0000313" key="1">
    <source>
        <dbReference type="EMBL" id="MBA0605753.1"/>
    </source>
</evidence>